<evidence type="ECO:0000313" key="6">
    <source>
        <dbReference type="EMBL" id="MBB6072197.1"/>
    </source>
</evidence>
<dbReference type="Pfam" id="PF00501">
    <property type="entry name" value="AMP-binding"/>
    <property type="match status" value="2"/>
</dbReference>
<dbReference type="GO" id="GO:0031177">
    <property type="term" value="F:phosphopantetheine binding"/>
    <property type="evidence" value="ECO:0007669"/>
    <property type="project" value="InterPro"/>
</dbReference>
<dbReference type="InterPro" id="IPR009081">
    <property type="entry name" value="PP-bd_ACP"/>
</dbReference>
<sequence length="2125" mass="225976">MSRNHFEDLYPLSPLQHGMLFHALYAPEGGAYVEQWPLLVEGELDEDAFHRALGQVVQRHPALRTGFVWEGVPHPLQVVFRQAEVAAERRDWTDAVSEDEWKARLDAFLAEDRRRGFDLKAAPLVRLAFLRVRPDARVVVFTFHHILIDAWAAGIVLGDWFALYHAEATGEPLRLPPAPRYRDYIGWLRGQDAGAAEAYWRAALAGFAAATPLPLDLGGGDVAEEHGAVRARLDEARTGRLFAVAREHALTVNALVQGAWALVLARHAGTDDVVFGTTVSGRPAELPGVERMVGLFINTLPMRVAVPARETVSAWLQALQRRQAEARQHEHVQLADVQGWSGVPRERPLFGSLVVFENAPSATADESAAATLRVSGLPVVERSNFPLTLVVVPAPSLELRLNYDLRRFSPDAARILVDHVCAALEGIADDPSRLVGEVPLMAPGEADGLLARGGQTAREYPDASTIHALFATQAAETPDAPALEFDGAVLTYSELDARANAFARRLAAAGVGPESRVGVAVERSAPLFVALLAVLKAGGVCVPLDLSHPPERLAWMLADCGAAALVVGDDVPAGLEGFGGAVVSLREAAAEAVPAAPLDTVSDPDALAFVVYTSGSTGTPKGIGTPHRGIVRLVRGTDFFPFSAAERFAQLSNASFDALHFELWGALLNGGTLVGIGRDAALSADGLAEALRAGRITAAFLTSALFTQVAAERPDAFAPLRHLIVGGDAVDPGAVRRVLAATGSVRLRNGYGPTECTTFAVTHPITGDPGPAVPIGRPIANTTAYVVDERGRPVPAGVPGELLLGGPGLARGYLGRAALTAAAFVPDPFGAAGGRLYRTGDRARWNERGELEFLGRVDLQVKIRGFRIEPGEVEAALAAVPGVAQASVVVREPVPGDRRLVAYVAGAEGGAPSPQSMRDALSARLPEYMVPSAFVVLERLPLTANGKVDRGALPDPAGYAVAEEGWQAPRTATERAVAAIWCEVLGVPSVSVHASFFALGGHSLMVTQVVSRIRRELDVELPLRAVFEAPTVEELAQRVDAASRAAQDGTPLERRLRGGTAPLSFAQERIWFLERLLPGSALYNIPIRLQLRGAVDPEALRGALEDLVARHEPLRTTLAERDGGAVQVIAPPSGFDLPVTDLSALPEERADREVERMAGEAAVAPFDFATGPLFRAHLVRHGAARWTLLMDVHHSVADGWSMGVFHRELGAFYEARLRGVRATLPALAVQYADYAEWQRTYLSGDRLEEQLAFWRERLAGAPSLELPTDRPRPAVSGFGGGSLGFAVPAGAAAAVRALARSEEVTLFMPLLAALHLLLWKYTGETDHTVGSLVAGRTRAETEGLIGMFVNTLPLRTALTPELTFRELVRRVRETTLDAHAHQDLPFERLVDELGVERSLGRHPVFQVAFTVEERPHGQEWRMGDAVAVQPDSGTGTSKFDLTIGFTPADDGLFGGMEYATELFDEATVRRMSEHLVDLLGAAVADPDRPLHALPGLLRGAERQTLLAEWSGASVPVPDAPVHALVSARAARTPDAPALVAGGSTVSYSEMDARANRLAHHLRARGAGAESIVGIIAARSAETVIAVLAVLRAGAAYLPLDPALPPARAEEMLADAGARLLIDPDGSGVFGTAGVERVDLVSEAPSIAAQPDTDPAIGVHPEQLAFIIYTSGSTGRPKGVAVPHRGVANLALASARRLQLDEGGRVLHFTSLAFDVSVSELFATLLSGAALVIAPREALMPGQPLSATLRTERITVLHAPPSALAVTDPVDLPHLRAVLAGGEALSAAVAGRWGAGRRLVNGYGPTETTVYAATAVVEADDPAPSIGTAVPNARLYVLDPQGDLLPAGIYGELHIGGMGVARGYLNRPALTAERFIPDAFSDTPGARLYRTGDRVRWEADGQLHYAGRMDDQVKIRGFRVEPGEAAARLASLPGVGDAIAVAHSDGAGDTRLVAYVTPVDGAEPPSPEALRGALARTLPDYLVPSVVVVLDALPRTPNGKVDRRALPAPTVQGAAYVEPRTDTERMLAEVWGGLLGVERVGAEDGFFALGGHSLMATRMVSAIRERLQVDLPLRDVFETPRLDQLAARLDAALDPSLSELLEDLDDLSDDELRALLAESATPGAEF</sequence>
<dbReference type="Gene3D" id="3.40.50.1820">
    <property type="entry name" value="alpha/beta hydrolase"/>
    <property type="match status" value="1"/>
</dbReference>
<dbReference type="EMBL" id="JACHIA010000013">
    <property type="protein sequence ID" value="MBB6072197.1"/>
    <property type="molecule type" value="Genomic_DNA"/>
</dbReference>
<dbReference type="FunFam" id="3.30.559.10:FF:000012">
    <property type="entry name" value="Non-ribosomal peptide synthetase"/>
    <property type="match status" value="1"/>
</dbReference>
<dbReference type="PROSITE" id="PS00012">
    <property type="entry name" value="PHOSPHOPANTETHEINE"/>
    <property type="match status" value="2"/>
</dbReference>
<dbReference type="InterPro" id="IPR006162">
    <property type="entry name" value="Ppantetheine_attach_site"/>
</dbReference>
<dbReference type="GO" id="GO:0044550">
    <property type="term" value="P:secondary metabolite biosynthetic process"/>
    <property type="evidence" value="ECO:0007669"/>
    <property type="project" value="UniProtKB-ARBA"/>
</dbReference>
<comment type="cofactor">
    <cofactor evidence="1">
        <name>pantetheine 4'-phosphate</name>
        <dbReference type="ChEBI" id="CHEBI:47942"/>
    </cofactor>
</comment>
<keyword evidence="7" id="KW-1185">Reference proteome</keyword>
<dbReference type="InterPro" id="IPR029058">
    <property type="entry name" value="AB_hydrolase_fold"/>
</dbReference>
<accession>A0A841H2D9</accession>
<dbReference type="NCBIfam" id="TIGR01733">
    <property type="entry name" value="AA-adenyl-dom"/>
    <property type="match status" value="2"/>
</dbReference>
<organism evidence="6 7">
    <name type="scientific">Longimicrobium terrae</name>
    <dbReference type="NCBI Taxonomy" id="1639882"/>
    <lineage>
        <taxon>Bacteria</taxon>
        <taxon>Pseudomonadati</taxon>
        <taxon>Gemmatimonadota</taxon>
        <taxon>Longimicrobiia</taxon>
        <taxon>Longimicrobiales</taxon>
        <taxon>Longimicrobiaceae</taxon>
        <taxon>Longimicrobium</taxon>
    </lineage>
</organism>
<dbReference type="Proteomes" id="UP000582837">
    <property type="component" value="Unassembled WGS sequence"/>
</dbReference>
<dbReference type="InterPro" id="IPR000873">
    <property type="entry name" value="AMP-dep_synth/lig_dom"/>
</dbReference>
<dbReference type="SUPFAM" id="SSF52777">
    <property type="entry name" value="CoA-dependent acyltransferases"/>
    <property type="match status" value="4"/>
</dbReference>
<dbReference type="Pfam" id="PF00668">
    <property type="entry name" value="Condensation"/>
    <property type="match status" value="2"/>
</dbReference>
<proteinExistence type="inferred from homology"/>
<evidence type="ECO:0000256" key="2">
    <source>
        <dbReference type="ARBA" id="ARBA00006432"/>
    </source>
</evidence>
<dbReference type="InterPro" id="IPR025110">
    <property type="entry name" value="AMP-bd_C"/>
</dbReference>
<dbReference type="CDD" id="cd19543">
    <property type="entry name" value="DCL_NRPS"/>
    <property type="match status" value="1"/>
</dbReference>
<dbReference type="Gene3D" id="3.30.559.30">
    <property type="entry name" value="Nonribosomal peptide synthetase, condensation domain"/>
    <property type="match status" value="2"/>
</dbReference>
<evidence type="ECO:0000313" key="7">
    <source>
        <dbReference type="Proteomes" id="UP000582837"/>
    </source>
</evidence>
<gene>
    <name evidence="6" type="ORF">HNQ61_003859</name>
</gene>
<dbReference type="Gene3D" id="2.30.38.10">
    <property type="entry name" value="Luciferase, Domain 3"/>
    <property type="match status" value="2"/>
</dbReference>
<dbReference type="CDD" id="cd05930">
    <property type="entry name" value="A_NRPS"/>
    <property type="match status" value="1"/>
</dbReference>
<keyword evidence="3" id="KW-0596">Phosphopantetheine</keyword>
<reference evidence="6 7" key="1">
    <citation type="submission" date="2020-08" db="EMBL/GenBank/DDBJ databases">
        <title>Genomic Encyclopedia of Type Strains, Phase IV (KMG-IV): sequencing the most valuable type-strain genomes for metagenomic binning, comparative biology and taxonomic classification.</title>
        <authorList>
            <person name="Goeker M."/>
        </authorList>
    </citation>
    <scope>NUCLEOTIDE SEQUENCE [LARGE SCALE GENOMIC DNA]</scope>
    <source>
        <strain evidence="6 7">DSM 29007</strain>
    </source>
</reference>
<dbReference type="InterPro" id="IPR045851">
    <property type="entry name" value="AMP-bd_C_sf"/>
</dbReference>
<dbReference type="InterPro" id="IPR020806">
    <property type="entry name" value="PKS_PP-bd"/>
</dbReference>
<evidence type="ECO:0000259" key="5">
    <source>
        <dbReference type="PROSITE" id="PS50075"/>
    </source>
</evidence>
<dbReference type="Gene3D" id="3.40.50.980">
    <property type="match status" value="4"/>
</dbReference>
<dbReference type="CDD" id="cd12117">
    <property type="entry name" value="A_NRPS_Srf_like"/>
    <property type="match status" value="1"/>
</dbReference>
<dbReference type="SUPFAM" id="SSF56801">
    <property type="entry name" value="Acetyl-CoA synthetase-like"/>
    <property type="match status" value="2"/>
</dbReference>
<dbReference type="FunFam" id="1.10.1200.10:FF:000005">
    <property type="entry name" value="Nonribosomal peptide synthetase 1"/>
    <property type="match status" value="1"/>
</dbReference>
<dbReference type="FunFam" id="3.30.300.30:FF:000010">
    <property type="entry name" value="Enterobactin synthetase component F"/>
    <property type="match status" value="2"/>
</dbReference>
<dbReference type="PROSITE" id="PS50075">
    <property type="entry name" value="CARRIER"/>
    <property type="match status" value="2"/>
</dbReference>
<evidence type="ECO:0000256" key="1">
    <source>
        <dbReference type="ARBA" id="ARBA00001957"/>
    </source>
</evidence>
<dbReference type="GO" id="GO:0072330">
    <property type="term" value="P:monocarboxylic acid biosynthetic process"/>
    <property type="evidence" value="ECO:0007669"/>
    <property type="project" value="UniProtKB-ARBA"/>
</dbReference>
<comment type="similarity">
    <text evidence="2">Belongs to the ATP-dependent AMP-binding enzyme family.</text>
</comment>
<dbReference type="InterPro" id="IPR010071">
    <property type="entry name" value="AA_adenyl_dom"/>
</dbReference>
<keyword evidence="4" id="KW-0597">Phosphoprotein</keyword>
<dbReference type="InterPro" id="IPR023213">
    <property type="entry name" value="CAT-like_dom_sf"/>
</dbReference>
<dbReference type="PROSITE" id="PS00455">
    <property type="entry name" value="AMP_BINDING"/>
    <property type="match status" value="2"/>
</dbReference>
<evidence type="ECO:0000256" key="3">
    <source>
        <dbReference type="ARBA" id="ARBA00022450"/>
    </source>
</evidence>
<dbReference type="FunFam" id="2.30.38.10:FF:000001">
    <property type="entry name" value="Non-ribosomal peptide synthetase PvdI"/>
    <property type="match status" value="2"/>
</dbReference>
<feature type="domain" description="Carrier" evidence="5">
    <location>
        <begin position="968"/>
        <end position="1043"/>
    </location>
</feature>
<name>A0A841H2D9_9BACT</name>
<dbReference type="SUPFAM" id="SSF47336">
    <property type="entry name" value="ACP-like"/>
    <property type="match status" value="2"/>
</dbReference>
<dbReference type="FunFam" id="1.10.1200.10:FF:000016">
    <property type="entry name" value="Non-ribosomal peptide synthase"/>
    <property type="match status" value="1"/>
</dbReference>
<dbReference type="FunFam" id="3.40.50.12780:FF:000012">
    <property type="entry name" value="Non-ribosomal peptide synthetase"/>
    <property type="match status" value="2"/>
</dbReference>
<dbReference type="PANTHER" id="PTHR45527">
    <property type="entry name" value="NONRIBOSOMAL PEPTIDE SYNTHETASE"/>
    <property type="match status" value="1"/>
</dbReference>
<dbReference type="Gene3D" id="1.10.1200.10">
    <property type="entry name" value="ACP-like"/>
    <property type="match status" value="1"/>
</dbReference>
<dbReference type="InterPro" id="IPR020845">
    <property type="entry name" value="AMP-binding_CS"/>
</dbReference>
<dbReference type="GO" id="GO:0043041">
    <property type="term" value="P:amino acid activation for nonribosomal peptide biosynthetic process"/>
    <property type="evidence" value="ECO:0007669"/>
    <property type="project" value="TreeGrafter"/>
</dbReference>
<comment type="caution">
    <text evidence="6">The sequence shown here is derived from an EMBL/GenBank/DDBJ whole genome shotgun (WGS) entry which is preliminary data.</text>
</comment>
<dbReference type="Pfam" id="PF13193">
    <property type="entry name" value="AMP-binding_C"/>
    <property type="match status" value="2"/>
</dbReference>
<evidence type="ECO:0000256" key="4">
    <source>
        <dbReference type="ARBA" id="ARBA00022553"/>
    </source>
</evidence>
<dbReference type="CDD" id="cd19531">
    <property type="entry name" value="LCL_NRPS-like"/>
    <property type="match status" value="1"/>
</dbReference>
<dbReference type="InterPro" id="IPR001242">
    <property type="entry name" value="Condensation_dom"/>
</dbReference>
<dbReference type="SMART" id="SM00823">
    <property type="entry name" value="PKS_PP"/>
    <property type="match status" value="2"/>
</dbReference>
<dbReference type="GO" id="GO:0005829">
    <property type="term" value="C:cytosol"/>
    <property type="evidence" value="ECO:0007669"/>
    <property type="project" value="TreeGrafter"/>
</dbReference>
<dbReference type="Gene3D" id="3.30.559.10">
    <property type="entry name" value="Chloramphenicol acetyltransferase-like domain"/>
    <property type="match status" value="2"/>
</dbReference>
<dbReference type="RefSeq" id="WP_170032161.1">
    <property type="nucleotide sequence ID" value="NZ_JABDTL010000001.1"/>
</dbReference>
<dbReference type="FunFam" id="3.40.50.980:FF:000001">
    <property type="entry name" value="Non-ribosomal peptide synthetase"/>
    <property type="match status" value="2"/>
</dbReference>
<dbReference type="InterPro" id="IPR036736">
    <property type="entry name" value="ACP-like_sf"/>
</dbReference>
<dbReference type="Pfam" id="PF00550">
    <property type="entry name" value="PP-binding"/>
    <property type="match status" value="2"/>
</dbReference>
<feature type="domain" description="Carrier" evidence="5">
    <location>
        <begin position="2017"/>
        <end position="2092"/>
    </location>
</feature>
<protein>
    <submittedName>
        <fullName evidence="6">Amino acid adenylation domain-containing protein</fullName>
    </submittedName>
</protein>
<dbReference type="Gene3D" id="3.30.300.30">
    <property type="match status" value="2"/>
</dbReference>
<dbReference type="PANTHER" id="PTHR45527:SF1">
    <property type="entry name" value="FATTY ACID SYNTHASE"/>
    <property type="match status" value="1"/>
</dbReference>
<dbReference type="GO" id="GO:0003824">
    <property type="term" value="F:catalytic activity"/>
    <property type="evidence" value="ECO:0007669"/>
    <property type="project" value="InterPro"/>
</dbReference>